<evidence type="ECO:0000256" key="4">
    <source>
        <dbReference type="ARBA" id="ARBA00022691"/>
    </source>
</evidence>
<accession>A0A6J8APM4</accession>
<protein>
    <recommendedName>
        <fullName evidence="1">tRNA (guanine(9)-N(1))-methyltransferase</fullName>
        <ecNumber evidence="1">2.1.1.221</ecNumber>
    </recommendedName>
</protein>
<dbReference type="EMBL" id="CACVKT020001765">
    <property type="protein sequence ID" value="CAC5371510.1"/>
    <property type="molecule type" value="Genomic_DNA"/>
</dbReference>
<dbReference type="GO" id="GO:0052905">
    <property type="term" value="F:tRNA (guanosine(9)-N1)-methyltransferase activity"/>
    <property type="evidence" value="ECO:0007669"/>
    <property type="project" value="UniProtKB-EC"/>
</dbReference>
<evidence type="ECO:0000313" key="8">
    <source>
        <dbReference type="Proteomes" id="UP000507470"/>
    </source>
</evidence>
<keyword evidence="3 7" id="KW-0808">Transferase</keyword>
<gene>
    <name evidence="7" type="ORF">MCOR_9943</name>
</gene>
<evidence type="ECO:0000313" key="7">
    <source>
        <dbReference type="EMBL" id="CAC5371510.1"/>
    </source>
</evidence>
<sequence>MVGDYPIVNFTENDYHEEFDRDQIVYLSGDSPNVLEDLSDDHVYIIGGLVDHNQYKGMCHQLAVEQGISHAQLPIGQYMEMKSRKVLTVNHVFEILLKYSETKDWKESFFSVIPQRKVVNNTDKEEVSTKQETDVDNTPLMDNAKLTKTGCDSNAMNDTSCRNTCDIKQDFELLQVTSNEEIPNSSQESQFKCNSVKSRHFENQDVSQGIQKEDFSTLTCDIEENKQTT</sequence>
<dbReference type="OrthoDB" id="278300at2759"/>
<dbReference type="PANTHER" id="PTHR13563">
    <property type="entry name" value="TRNA (GUANINE-9-) METHYLTRANSFERASE"/>
    <property type="match status" value="1"/>
</dbReference>
<feature type="domain" description="SAM-dependent MTase TRM10-type" evidence="6">
    <location>
        <begin position="1"/>
        <end position="120"/>
    </location>
</feature>
<comment type="catalytic activity">
    <reaction evidence="5">
        <text>guanosine(9) in tRNA + S-adenosyl-L-methionine = N(1)-methylguanosine(9) in tRNA + S-adenosyl-L-homocysteine + H(+)</text>
        <dbReference type="Rhea" id="RHEA:43156"/>
        <dbReference type="Rhea" id="RHEA-COMP:10367"/>
        <dbReference type="Rhea" id="RHEA-COMP:10368"/>
        <dbReference type="ChEBI" id="CHEBI:15378"/>
        <dbReference type="ChEBI" id="CHEBI:57856"/>
        <dbReference type="ChEBI" id="CHEBI:59789"/>
        <dbReference type="ChEBI" id="CHEBI:73542"/>
        <dbReference type="ChEBI" id="CHEBI:74269"/>
        <dbReference type="EC" id="2.1.1.221"/>
    </reaction>
</comment>
<keyword evidence="4" id="KW-0949">S-adenosyl-L-methionine</keyword>
<evidence type="ECO:0000256" key="3">
    <source>
        <dbReference type="ARBA" id="ARBA00022679"/>
    </source>
</evidence>
<dbReference type="InterPro" id="IPR007356">
    <property type="entry name" value="tRNA_m1G_MeTrfase_euk"/>
</dbReference>
<dbReference type="InterPro" id="IPR038459">
    <property type="entry name" value="MT_TRM10-typ_sf"/>
</dbReference>
<dbReference type="GO" id="GO:0005654">
    <property type="term" value="C:nucleoplasm"/>
    <property type="evidence" value="ECO:0007669"/>
    <property type="project" value="TreeGrafter"/>
</dbReference>
<dbReference type="PROSITE" id="PS51675">
    <property type="entry name" value="SAM_MT_TRM10"/>
    <property type="match status" value="1"/>
</dbReference>
<evidence type="ECO:0000256" key="1">
    <source>
        <dbReference type="ARBA" id="ARBA00012797"/>
    </source>
</evidence>
<evidence type="ECO:0000259" key="6">
    <source>
        <dbReference type="PROSITE" id="PS51675"/>
    </source>
</evidence>
<dbReference type="InterPro" id="IPR028564">
    <property type="entry name" value="MT_TRM10-typ"/>
</dbReference>
<dbReference type="Gene3D" id="3.40.1280.30">
    <property type="match status" value="1"/>
</dbReference>
<name>A0A6J8APM4_MYTCO</name>
<reference evidence="7 8" key="1">
    <citation type="submission" date="2020-06" db="EMBL/GenBank/DDBJ databases">
        <authorList>
            <person name="Li R."/>
            <person name="Bekaert M."/>
        </authorList>
    </citation>
    <scope>NUCLEOTIDE SEQUENCE [LARGE SCALE GENOMIC DNA]</scope>
    <source>
        <strain evidence="8">wild</strain>
    </source>
</reference>
<evidence type="ECO:0000256" key="5">
    <source>
        <dbReference type="ARBA" id="ARBA00048434"/>
    </source>
</evidence>
<dbReference type="GO" id="GO:0002939">
    <property type="term" value="P:tRNA N1-guanine methylation"/>
    <property type="evidence" value="ECO:0007669"/>
    <property type="project" value="TreeGrafter"/>
</dbReference>
<evidence type="ECO:0000256" key="2">
    <source>
        <dbReference type="ARBA" id="ARBA00022603"/>
    </source>
</evidence>
<dbReference type="EC" id="2.1.1.221" evidence="1"/>
<proteinExistence type="predicted"/>
<keyword evidence="8" id="KW-1185">Reference proteome</keyword>
<dbReference type="Proteomes" id="UP000507470">
    <property type="component" value="Unassembled WGS sequence"/>
</dbReference>
<dbReference type="PANTHER" id="PTHR13563:SF13">
    <property type="entry name" value="TRNA METHYLTRANSFERASE 10 HOMOLOG A"/>
    <property type="match status" value="1"/>
</dbReference>
<dbReference type="GO" id="GO:0000049">
    <property type="term" value="F:tRNA binding"/>
    <property type="evidence" value="ECO:0007669"/>
    <property type="project" value="TreeGrafter"/>
</dbReference>
<organism evidence="7 8">
    <name type="scientific">Mytilus coruscus</name>
    <name type="common">Sea mussel</name>
    <dbReference type="NCBI Taxonomy" id="42192"/>
    <lineage>
        <taxon>Eukaryota</taxon>
        <taxon>Metazoa</taxon>
        <taxon>Spiralia</taxon>
        <taxon>Lophotrochozoa</taxon>
        <taxon>Mollusca</taxon>
        <taxon>Bivalvia</taxon>
        <taxon>Autobranchia</taxon>
        <taxon>Pteriomorphia</taxon>
        <taxon>Mytilida</taxon>
        <taxon>Mytiloidea</taxon>
        <taxon>Mytilidae</taxon>
        <taxon>Mytilinae</taxon>
        <taxon>Mytilus</taxon>
    </lineage>
</organism>
<dbReference type="AlphaFoldDB" id="A0A6J8APM4"/>
<keyword evidence="2 7" id="KW-0489">Methyltransferase</keyword>